<name>I4G479_MICAE</name>
<accession>I4G479</accession>
<sequence>MQADAELKSVLFPPVKNNKTKKIQKFVFLSFACYTEERTKLKSISMEQNTLEGTWEEILQHSAKLAGQRVRLTILPNQSSNSSTPETLDQKLKGRVGRVYFQPSDLSERVEEVFTNILDDKD</sequence>
<evidence type="ECO:0000313" key="2">
    <source>
        <dbReference type="Proteomes" id="UP000003480"/>
    </source>
</evidence>
<protein>
    <submittedName>
        <fullName evidence="1">Uncharacterized protein</fullName>
    </submittedName>
</protein>
<organism evidence="1 2">
    <name type="scientific">Microcystis aeruginosa PCC 9443</name>
    <dbReference type="NCBI Taxonomy" id="1160281"/>
    <lineage>
        <taxon>Bacteria</taxon>
        <taxon>Bacillati</taxon>
        <taxon>Cyanobacteriota</taxon>
        <taxon>Cyanophyceae</taxon>
        <taxon>Oscillatoriophycideae</taxon>
        <taxon>Chroococcales</taxon>
        <taxon>Microcystaceae</taxon>
        <taxon>Microcystis</taxon>
    </lineage>
</organism>
<proteinExistence type="predicted"/>
<comment type="caution">
    <text evidence="1">The sequence shown here is derived from an EMBL/GenBank/DDBJ whole genome shotgun (WGS) entry which is preliminary data.</text>
</comment>
<evidence type="ECO:0000313" key="1">
    <source>
        <dbReference type="EMBL" id="CCI02740.1"/>
    </source>
</evidence>
<dbReference type="EMBL" id="CAIJ01000301">
    <property type="protein sequence ID" value="CCI02740.1"/>
    <property type="molecule type" value="Genomic_DNA"/>
</dbReference>
<dbReference type="HOGENOM" id="CLU_2024037_0_0_3"/>
<dbReference type="Proteomes" id="UP000003480">
    <property type="component" value="Unassembled WGS sequence"/>
</dbReference>
<reference evidence="1 2" key="1">
    <citation type="submission" date="2012-04" db="EMBL/GenBank/DDBJ databases">
        <authorList>
            <person name="Genoscope - CEA"/>
        </authorList>
    </citation>
    <scope>NUCLEOTIDE SEQUENCE [LARGE SCALE GENOMIC DNA]</scope>
    <source>
        <strain evidence="1 2">9443</strain>
    </source>
</reference>
<gene>
    <name evidence="1" type="ORF">MICAC_370020</name>
</gene>
<dbReference type="AlphaFoldDB" id="I4G479"/>